<evidence type="ECO:0000313" key="2">
    <source>
        <dbReference type="EMBL" id="PHH78930.1"/>
    </source>
</evidence>
<protein>
    <recommendedName>
        <fullName evidence="1">Sm domain-containing protein</fullName>
    </recommendedName>
</protein>
<keyword evidence="3" id="KW-1185">Reference proteome</keyword>
<dbReference type="PANTHER" id="PTHR10701">
    <property type="entry name" value="SMALL NUCLEAR RIBONUCLEOPROTEIN-ASSOCIATED PROTEIN B AND N"/>
    <property type="match status" value="1"/>
</dbReference>
<dbReference type="AlphaFoldDB" id="A0A2C5ZGL4"/>
<dbReference type="InterPro" id="IPR001163">
    <property type="entry name" value="Sm_dom_euk/arc"/>
</dbReference>
<organism evidence="2 3">
    <name type="scientific">Ophiocordyceps australis</name>
    <dbReference type="NCBI Taxonomy" id="1399860"/>
    <lineage>
        <taxon>Eukaryota</taxon>
        <taxon>Fungi</taxon>
        <taxon>Dikarya</taxon>
        <taxon>Ascomycota</taxon>
        <taxon>Pezizomycotina</taxon>
        <taxon>Sordariomycetes</taxon>
        <taxon>Hypocreomycetidae</taxon>
        <taxon>Hypocreales</taxon>
        <taxon>Ophiocordycipitaceae</taxon>
        <taxon>Ophiocordyceps</taxon>
    </lineage>
</organism>
<reference evidence="2 3" key="1">
    <citation type="submission" date="2017-06" db="EMBL/GenBank/DDBJ databases">
        <title>Ant-infecting Ophiocordyceps genomes reveal a high diversity of potential behavioral manipulation genes and a possible major role for enterotoxins.</title>
        <authorList>
            <person name="De Bekker C."/>
            <person name="Evans H.C."/>
            <person name="Brachmann A."/>
            <person name="Hughes D.P."/>
        </authorList>
    </citation>
    <scope>NUCLEOTIDE SEQUENCE [LARGE SCALE GENOMIC DNA]</scope>
    <source>
        <strain evidence="2 3">1348a</strain>
    </source>
</reference>
<sequence length="105" mass="11792">MAQLEARSYLESLLNQNLRVHTTDGRLFWGSLKCTDADMNVVLANTYEYRQPSIRSLRRQMVQTGASSVKADMTSRYLGLVVVPGQHVVKLELEQFASQISDGTT</sequence>
<dbReference type="SMART" id="SM00651">
    <property type="entry name" value="Sm"/>
    <property type="match status" value="1"/>
</dbReference>
<dbReference type="CDD" id="cd06168">
    <property type="entry name" value="LSMD1"/>
    <property type="match status" value="1"/>
</dbReference>
<comment type="caution">
    <text evidence="2">The sequence shown here is derived from an EMBL/GenBank/DDBJ whole genome shotgun (WGS) entry which is preliminary data.</text>
</comment>
<proteinExistence type="predicted"/>
<gene>
    <name evidence="2" type="ORF">CDD82_2758</name>
</gene>
<evidence type="ECO:0000313" key="3">
    <source>
        <dbReference type="Proteomes" id="UP000224854"/>
    </source>
</evidence>
<dbReference type="SUPFAM" id="SSF50182">
    <property type="entry name" value="Sm-like ribonucleoproteins"/>
    <property type="match status" value="1"/>
</dbReference>
<dbReference type="Gene3D" id="2.30.30.100">
    <property type="match status" value="1"/>
</dbReference>
<dbReference type="OrthoDB" id="368909at2759"/>
<dbReference type="InterPro" id="IPR034110">
    <property type="entry name" value="LSMD1_Sm"/>
</dbReference>
<dbReference type="InterPro" id="IPR050914">
    <property type="entry name" value="snRNP_SmB/NAA38-like"/>
</dbReference>
<dbReference type="InterPro" id="IPR010920">
    <property type="entry name" value="LSM_dom_sf"/>
</dbReference>
<evidence type="ECO:0000259" key="1">
    <source>
        <dbReference type="SMART" id="SM00651"/>
    </source>
</evidence>
<name>A0A2C5ZGL4_9HYPO</name>
<dbReference type="GO" id="GO:0031417">
    <property type="term" value="C:NatC complex"/>
    <property type="evidence" value="ECO:0007669"/>
    <property type="project" value="InterPro"/>
</dbReference>
<dbReference type="EMBL" id="NJEU01000204">
    <property type="protein sequence ID" value="PHH78930.1"/>
    <property type="molecule type" value="Genomic_DNA"/>
</dbReference>
<dbReference type="Proteomes" id="UP000224854">
    <property type="component" value="Unassembled WGS sequence"/>
</dbReference>
<accession>A0A2C5ZGL4</accession>
<feature type="domain" description="Sm" evidence="1">
    <location>
        <begin position="8"/>
        <end position="93"/>
    </location>
</feature>
<dbReference type="Pfam" id="PF01423">
    <property type="entry name" value="LSM"/>
    <property type="match status" value="1"/>
</dbReference>
<dbReference type="PANTHER" id="PTHR10701:SF5">
    <property type="entry name" value="N-ALPHA-ACETYLTRANSFERASE 38, NATC AUXILIARY SUBUNIT"/>
    <property type="match status" value="1"/>
</dbReference>